<dbReference type="InterPro" id="IPR005883">
    <property type="entry name" value="PilM"/>
</dbReference>
<organism evidence="1 2">
    <name type="scientific">Hungatella hominis</name>
    <dbReference type="NCBI Taxonomy" id="2763050"/>
    <lineage>
        <taxon>Bacteria</taxon>
        <taxon>Bacillati</taxon>
        <taxon>Bacillota</taxon>
        <taxon>Clostridia</taxon>
        <taxon>Lachnospirales</taxon>
        <taxon>Lachnospiraceae</taxon>
        <taxon>Hungatella</taxon>
    </lineage>
</organism>
<dbReference type="Gene3D" id="3.30.420.40">
    <property type="match status" value="2"/>
</dbReference>
<protein>
    <submittedName>
        <fullName evidence="1">Pilus assembly protein PilM</fullName>
    </submittedName>
</protein>
<reference evidence="1 2" key="1">
    <citation type="submission" date="2020-08" db="EMBL/GenBank/DDBJ databases">
        <title>Genome public.</title>
        <authorList>
            <person name="Liu C."/>
            <person name="Sun Q."/>
        </authorList>
    </citation>
    <scope>NUCLEOTIDE SEQUENCE [LARGE SCALE GENOMIC DNA]</scope>
    <source>
        <strain evidence="1 2">NSJ-66</strain>
    </source>
</reference>
<dbReference type="EMBL" id="JACOPB010000003">
    <property type="protein sequence ID" value="MBC5708190.1"/>
    <property type="molecule type" value="Genomic_DNA"/>
</dbReference>
<evidence type="ECO:0000313" key="2">
    <source>
        <dbReference type="Proteomes" id="UP000634672"/>
    </source>
</evidence>
<gene>
    <name evidence="1" type="primary">pilM</name>
    <name evidence="1" type="ORF">H8S75_09525</name>
</gene>
<dbReference type="Pfam" id="PF11104">
    <property type="entry name" value="PilM_2"/>
    <property type="match status" value="1"/>
</dbReference>
<dbReference type="Gene3D" id="3.30.1490.300">
    <property type="match status" value="1"/>
</dbReference>
<keyword evidence="2" id="KW-1185">Reference proteome</keyword>
<evidence type="ECO:0000313" key="1">
    <source>
        <dbReference type="EMBL" id="MBC5708190.1"/>
    </source>
</evidence>
<dbReference type="InterPro" id="IPR043129">
    <property type="entry name" value="ATPase_NBD"/>
</dbReference>
<dbReference type="RefSeq" id="WP_187021051.1">
    <property type="nucleotide sequence ID" value="NZ_JACOPB010000003.1"/>
</dbReference>
<name>A0ABR7H4S0_9FIRM</name>
<dbReference type="CDD" id="cd24049">
    <property type="entry name" value="ASKHA_NBD_PilM"/>
    <property type="match status" value="1"/>
</dbReference>
<comment type="caution">
    <text evidence="1">The sequence shown here is derived from an EMBL/GenBank/DDBJ whole genome shotgun (WGS) entry which is preliminary data.</text>
</comment>
<dbReference type="PANTHER" id="PTHR32432:SF3">
    <property type="entry name" value="ETHANOLAMINE UTILIZATION PROTEIN EUTJ"/>
    <property type="match status" value="1"/>
</dbReference>
<dbReference type="Proteomes" id="UP000634672">
    <property type="component" value="Unassembled WGS sequence"/>
</dbReference>
<dbReference type="InterPro" id="IPR050696">
    <property type="entry name" value="FtsA/MreB"/>
</dbReference>
<sequence>MMKRISAKYTGIEIGSKQVKMTQCCDNCLYKVVIEPLPDNYVNNGTIVSMEAMSIFLKEMAKKYRFLDKNCAIVLPDSVAFSRRLTMPAMNVDHLKINLPYEFHDFINDRKEKYVFDYCILDMQYDEYQKPVAMDLMAAAAPKDVISEYEAMVKQAGFKLQIAAPEVFAYSNLVREYERVEELEELREYCFVDFGYHSTKLHIFSGSRFEVTREIDYGCAHLIQTVAAVKNVDQHVAQSYVMKNYLDIWNLEECRGIYESIGVEIMRAINFYSFNNPESHLDTVYYCGGGSLITPLTEAVSSHISLEVRPITELMTIVGDIPVDACISPASAGITYQ</sequence>
<proteinExistence type="predicted"/>
<accession>A0ABR7H4S0</accession>
<dbReference type="PANTHER" id="PTHR32432">
    <property type="entry name" value="CELL DIVISION PROTEIN FTSA-RELATED"/>
    <property type="match status" value="1"/>
</dbReference>
<dbReference type="SUPFAM" id="SSF53067">
    <property type="entry name" value="Actin-like ATPase domain"/>
    <property type="match status" value="2"/>
</dbReference>